<protein>
    <submittedName>
        <fullName evidence="1">Uncharacterized protein</fullName>
    </submittedName>
</protein>
<accession>A0ABR2S0N6</accession>
<organism evidence="1 2">
    <name type="scientific">Hibiscus sabdariffa</name>
    <name type="common">roselle</name>
    <dbReference type="NCBI Taxonomy" id="183260"/>
    <lineage>
        <taxon>Eukaryota</taxon>
        <taxon>Viridiplantae</taxon>
        <taxon>Streptophyta</taxon>
        <taxon>Embryophyta</taxon>
        <taxon>Tracheophyta</taxon>
        <taxon>Spermatophyta</taxon>
        <taxon>Magnoliopsida</taxon>
        <taxon>eudicotyledons</taxon>
        <taxon>Gunneridae</taxon>
        <taxon>Pentapetalae</taxon>
        <taxon>rosids</taxon>
        <taxon>malvids</taxon>
        <taxon>Malvales</taxon>
        <taxon>Malvaceae</taxon>
        <taxon>Malvoideae</taxon>
        <taxon>Hibiscus</taxon>
    </lineage>
</organism>
<dbReference type="EMBL" id="JBBPBN010000019">
    <property type="protein sequence ID" value="KAK9018534.1"/>
    <property type="molecule type" value="Genomic_DNA"/>
</dbReference>
<dbReference type="Proteomes" id="UP001396334">
    <property type="component" value="Unassembled WGS sequence"/>
</dbReference>
<proteinExistence type="predicted"/>
<name>A0ABR2S0N6_9ROSI</name>
<sequence length="85" mass="9717">MSFPRGTGLRPLYMVYIVEIFNFTTELWCQRLWSPEIKMDNDGWCSMELDEGLNGLFMVAVRNVISSEVRARLILGNGEAMVKLG</sequence>
<gene>
    <name evidence="1" type="ORF">V6N11_001506</name>
</gene>
<evidence type="ECO:0000313" key="1">
    <source>
        <dbReference type="EMBL" id="KAK9018534.1"/>
    </source>
</evidence>
<reference evidence="1 2" key="1">
    <citation type="journal article" date="2024" name="G3 (Bethesda)">
        <title>Genome assembly of Hibiscus sabdariffa L. provides insights into metabolisms of medicinal natural products.</title>
        <authorList>
            <person name="Kim T."/>
        </authorList>
    </citation>
    <scope>NUCLEOTIDE SEQUENCE [LARGE SCALE GENOMIC DNA]</scope>
    <source>
        <strain evidence="1">TK-2024</strain>
        <tissue evidence="1">Old leaves</tissue>
    </source>
</reference>
<evidence type="ECO:0000313" key="2">
    <source>
        <dbReference type="Proteomes" id="UP001396334"/>
    </source>
</evidence>
<comment type="caution">
    <text evidence="1">The sequence shown here is derived from an EMBL/GenBank/DDBJ whole genome shotgun (WGS) entry which is preliminary data.</text>
</comment>
<keyword evidence="2" id="KW-1185">Reference proteome</keyword>